<feature type="chain" id="PRO_5021217017" description="Secreted protein" evidence="1">
    <location>
        <begin position="20"/>
        <end position="128"/>
    </location>
</feature>
<protein>
    <recommendedName>
        <fullName evidence="4">Secreted protein</fullName>
    </recommendedName>
</protein>
<gene>
    <name evidence="2" type="ORF">AVEN_150782_1</name>
</gene>
<dbReference type="AlphaFoldDB" id="A0A4Y2G8M0"/>
<evidence type="ECO:0008006" key="4">
    <source>
        <dbReference type="Google" id="ProtNLM"/>
    </source>
</evidence>
<dbReference type="Proteomes" id="UP000499080">
    <property type="component" value="Unassembled WGS sequence"/>
</dbReference>
<reference evidence="2 3" key="1">
    <citation type="journal article" date="2019" name="Sci. Rep.">
        <title>Orb-weaving spider Araneus ventricosus genome elucidates the spidroin gene catalogue.</title>
        <authorList>
            <person name="Kono N."/>
            <person name="Nakamura H."/>
            <person name="Ohtoshi R."/>
            <person name="Moran D.A.P."/>
            <person name="Shinohara A."/>
            <person name="Yoshida Y."/>
            <person name="Fujiwara M."/>
            <person name="Mori M."/>
            <person name="Tomita M."/>
            <person name="Arakawa K."/>
        </authorList>
    </citation>
    <scope>NUCLEOTIDE SEQUENCE [LARGE SCALE GENOMIC DNA]</scope>
</reference>
<evidence type="ECO:0000256" key="1">
    <source>
        <dbReference type="SAM" id="SignalP"/>
    </source>
</evidence>
<name>A0A4Y2G8M0_ARAVE</name>
<comment type="caution">
    <text evidence="2">The sequence shown here is derived from an EMBL/GenBank/DDBJ whole genome shotgun (WGS) entry which is preliminary data.</text>
</comment>
<feature type="signal peptide" evidence="1">
    <location>
        <begin position="1"/>
        <end position="19"/>
    </location>
</feature>
<evidence type="ECO:0000313" key="3">
    <source>
        <dbReference type="Proteomes" id="UP000499080"/>
    </source>
</evidence>
<organism evidence="2 3">
    <name type="scientific">Araneus ventricosus</name>
    <name type="common">Orbweaver spider</name>
    <name type="synonym">Epeira ventricosa</name>
    <dbReference type="NCBI Taxonomy" id="182803"/>
    <lineage>
        <taxon>Eukaryota</taxon>
        <taxon>Metazoa</taxon>
        <taxon>Ecdysozoa</taxon>
        <taxon>Arthropoda</taxon>
        <taxon>Chelicerata</taxon>
        <taxon>Arachnida</taxon>
        <taxon>Araneae</taxon>
        <taxon>Araneomorphae</taxon>
        <taxon>Entelegynae</taxon>
        <taxon>Araneoidea</taxon>
        <taxon>Araneidae</taxon>
        <taxon>Araneus</taxon>
    </lineage>
</organism>
<keyword evidence="3" id="KW-1185">Reference proteome</keyword>
<proteinExistence type="predicted"/>
<dbReference type="EMBL" id="BGPR01001234">
    <property type="protein sequence ID" value="GBM48948.1"/>
    <property type="molecule type" value="Genomic_DNA"/>
</dbReference>
<keyword evidence="1" id="KW-0732">Signal</keyword>
<accession>A0A4Y2G8M0</accession>
<sequence length="128" mass="13916">MRTFTFFSLLVSPSFWAGARVVPKRNPHETEAGDCWGLSCASGNSHGGRTSTKRSCLPFHLTPINDRLGAAVFDDSTPNPETTSMEAGVFMNKRRPVACSPSPQIESKKSRIVVQAASGRVSKQYTVL</sequence>
<evidence type="ECO:0000313" key="2">
    <source>
        <dbReference type="EMBL" id="GBM48948.1"/>
    </source>
</evidence>